<feature type="region of interest" description="Disordered" evidence="1">
    <location>
        <begin position="290"/>
        <end position="380"/>
    </location>
</feature>
<proteinExistence type="predicted"/>
<dbReference type="OrthoDB" id="3514033at2759"/>
<dbReference type="EMBL" id="CP031385">
    <property type="protein sequence ID" value="QPG93675.1"/>
    <property type="molecule type" value="Genomic_DNA"/>
</dbReference>
<organism evidence="3 4">
    <name type="scientific">Epichloe festucae (strain Fl1)</name>
    <dbReference type="NCBI Taxonomy" id="877507"/>
    <lineage>
        <taxon>Eukaryota</taxon>
        <taxon>Fungi</taxon>
        <taxon>Dikarya</taxon>
        <taxon>Ascomycota</taxon>
        <taxon>Pezizomycotina</taxon>
        <taxon>Sordariomycetes</taxon>
        <taxon>Hypocreomycetidae</taxon>
        <taxon>Hypocreales</taxon>
        <taxon>Clavicipitaceae</taxon>
        <taxon>Epichloe</taxon>
    </lineage>
</organism>
<feature type="compositionally biased region" description="Low complexity" evidence="1">
    <location>
        <begin position="305"/>
        <end position="325"/>
    </location>
</feature>
<feature type="compositionally biased region" description="Low complexity" evidence="1">
    <location>
        <begin position="202"/>
        <end position="226"/>
    </location>
</feature>
<protein>
    <recommendedName>
        <fullName evidence="2">Stc1 domain-containing protein</fullName>
    </recommendedName>
</protein>
<feature type="compositionally biased region" description="Basic residues" evidence="1">
    <location>
        <begin position="335"/>
        <end position="346"/>
    </location>
</feature>
<keyword evidence="4" id="KW-1185">Reference proteome</keyword>
<sequence>MSHGRETKTPIPVRYRCKVGGEWKPIQAFSGNQQRLIQRQINGSGKVDAANSGMTCLEHSAAFRGELRCDLCQLIKPYDDFSKSQRKNDDPMCKRCTAWTETQEPDVTPWPLETGHVSVEEMDERGVGKGKDTSADFFPIDAPLQAPVTSLSALGFDEKRASNDRGSSVPPHLADTMSDYVKTLMSPGSRSGGANSSPYMKISKASDSKTSTSSVSDISSHSVASSDARSMTSALGAHDLPPHLRQGAQKSKSGREHIFGGFQGPATFRRNPASISTATTMREQAEEVTFNAWDNSGQRHDLVKSAADQNYSSASSNSGTNESNACADWTDAPVAKRKGGWHKAPMRKQDQEASGRVSAQHLDPDVDRQRRLNYCASDDS</sequence>
<reference evidence="3 4" key="1">
    <citation type="journal article" date="2018" name="PLoS Genet.">
        <title>Repeat elements organise 3D genome structure and mediate transcription in the filamentous fungus Epichloe festucae.</title>
        <authorList>
            <person name="Winter D.J."/>
            <person name="Ganley A.R.D."/>
            <person name="Young C.A."/>
            <person name="Liachko I."/>
            <person name="Schardl C.L."/>
            <person name="Dupont P.Y."/>
            <person name="Berry D."/>
            <person name="Ram A."/>
            <person name="Scott B."/>
            <person name="Cox M.P."/>
        </authorList>
    </citation>
    <scope>NUCLEOTIDE SEQUENCE [LARGE SCALE GENOMIC DNA]</scope>
    <source>
        <strain evidence="3 4">Fl1</strain>
    </source>
</reference>
<dbReference type="InterPro" id="IPR024630">
    <property type="entry name" value="Stc1"/>
</dbReference>
<evidence type="ECO:0000259" key="2">
    <source>
        <dbReference type="Pfam" id="PF12898"/>
    </source>
</evidence>
<evidence type="ECO:0000313" key="3">
    <source>
        <dbReference type="EMBL" id="QPG93675.1"/>
    </source>
</evidence>
<name>A0A7S9PRT8_EPIFF</name>
<evidence type="ECO:0000313" key="4">
    <source>
        <dbReference type="Proteomes" id="UP000594364"/>
    </source>
</evidence>
<feature type="domain" description="Stc1" evidence="2">
    <location>
        <begin position="16"/>
        <end position="97"/>
    </location>
</feature>
<dbReference type="Pfam" id="PF12898">
    <property type="entry name" value="Stc1"/>
    <property type="match status" value="1"/>
</dbReference>
<dbReference type="AlphaFoldDB" id="A0A7S9PRT8"/>
<dbReference type="Proteomes" id="UP000594364">
    <property type="component" value="Chromosome 1"/>
</dbReference>
<feature type="region of interest" description="Disordered" evidence="1">
    <location>
        <begin position="184"/>
        <end position="273"/>
    </location>
</feature>
<gene>
    <name evidence="3" type="ORF">C2857_001648</name>
</gene>
<accession>A0A7S9PRT8</accession>
<feature type="compositionally biased region" description="Polar residues" evidence="1">
    <location>
        <begin position="186"/>
        <end position="198"/>
    </location>
</feature>
<evidence type="ECO:0000256" key="1">
    <source>
        <dbReference type="SAM" id="MobiDB-lite"/>
    </source>
</evidence>